<reference evidence="2 3" key="2">
    <citation type="journal article" date="2022" name="Mol. Biol. Evol.">
        <title>Comparative Genomics Reveals Insights into the Divergent Evolution of Astigmatic Mites and Household Pest Adaptations.</title>
        <authorList>
            <person name="Xiong Q."/>
            <person name="Wan A.T."/>
            <person name="Liu X."/>
            <person name="Fung C.S."/>
            <person name="Xiao X."/>
            <person name="Malainual N."/>
            <person name="Hou J."/>
            <person name="Wang L."/>
            <person name="Wang M."/>
            <person name="Yang K.Y."/>
            <person name="Cui Y."/>
            <person name="Leung E.L."/>
            <person name="Nong W."/>
            <person name="Shin S.K."/>
            <person name="Au S.W."/>
            <person name="Jeong K.Y."/>
            <person name="Chew F.T."/>
            <person name="Hui J.H."/>
            <person name="Leung T.F."/>
            <person name="Tungtrongchitr A."/>
            <person name="Zhong N."/>
            <person name="Liu Z."/>
            <person name="Tsui S.K."/>
        </authorList>
    </citation>
    <scope>NUCLEOTIDE SEQUENCE [LARGE SCALE GENOMIC DNA]</scope>
    <source>
        <strain evidence="2">Derp</strain>
    </source>
</reference>
<evidence type="ECO:0000256" key="1">
    <source>
        <dbReference type="SAM" id="MobiDB-lite"/>
    </source>
</evidence>
<feature type="compositionally biased region" description="Basic and acidic residues" evidence="1">
    <location>
        <begin position="17"/>
        <end position="26"/>
    </location>
</feature>
<evidence type="ECO:0000313" key="3">
    <source>
        <dbReference type="Proteomes" id="UP000887458"/>
    </source>
</evidence>
<name>A0ABQ8JRY2_DERPT</name>
<feature type="compositionally biased region" description="Polar residues" evidence="1">
    <location>
        <begin position="7"/>
        <end position="16"/>
    </location>
</feature>
<proteinExistence type="predicted"/>
<keyword evidence="3" id="KW-1185">Reference proteome</keyword>
<gene>
    <name evidence="2" type="ORF">DERP_011876</name>
</gene>
<comment type="caution">
    <text evidence="2">The sequence shown here is derived from an EMBL/GenBank/DDBJ whole genome shotgun (WGS) entry which is preliminary data.</text>
</comment>
<evidence type="ECO:0000313" key="2">
    <source>
        <dbReference type="EMBL" id="KAH9425148.1"/>
    </source>
</evidence>
<dbReference type="Proteomes" id="UP000887458">
    <property type="component" value="Unassembled WGS sequence"/>
</dbReference>
<feature type="region of interest" description="Disordered" evidence="1">
    <location>
        <begin position="1"/>
        <end position="32"/>
    </location>
</feature>
<accession>A0ABQ8JRY2</accession>
<dbReference type="EMBL" id="NJHN03000023">
    <property type="protein sequence ID" value="KAH9425148.1"/>
    <property type="molecule type" value="Genomic_DNA"/>
</dbReference>
<organism evidence="2 3">
    <name type="scientific">Dermatophagoides pteronyssinus</name>
    <name type="common">European house dust mite</name>
    <dbReference type="NCBI Taxonomy" id="6956"/>
    <lineage>
        <taxon>Eukaryota</taxon>
        <taxon>Metazoa</taxon>
        <taxon>Ecdysozoa</taxon>
        <taxon>Arthropoda</taxon>
        <taxon>Chelicerata</taxon>
        <taxon>Arachnida</taxon>
        <taxon>Acari</taxon>
        <taxon>Acariformes</taxon>
        <taxon>Sarcoptiformes</taxon>
        <taxon>Astigmata</taxon>
        <taxon>Psoroptidia</taxon>
        <taxon>Analgoidea</taxon>
        <taxon>Pyroglyphidae</taxon>
        <taxon>Dermatophagoidinae</taxon>
        <taxon>Dermatophagoides</taxon>
    </lineage>
</organism>
<reference evidence="2 3" key="1">
    <citation type="journal article" date="2018" name="J. Allergy Clin. Immunol.">
        <title>High-quality assembly of Dermatophagoides pteronyssinus genome and transcriptome reveals a wide range of novel allergens.</title>
        <authorList>
            <person name="Liu X.Y."/>
            <person name="Yang K.Y."/>
            <person name="Wang M.Q."/>
            <person name="Kwok J.S."/>
            <person name="Zeng X."/>
            <person name="Yang Z."/>
            <person name="Xiao X.J."/>
            <person name="Lau C.P."/>
            <person name="Li Y."/>
            <person name="Huang Z.M."/>
            <person name="Ba J.G."/>
            <person name="Yim A.K."/>
            <person name="Ouyang C.Y."/>
            <person name="Ngai S.M."/>
            <person name="Chan T.F."/>
            <person name="Leung E.L."/>
            <person name="Liu L."/>
            <person name="Liu Z.G."/>
            <person name="Tsui S.K."/>
        </authorList>
    </citation>
    <scope>NUCLEOTIDE SEQUENCE [LARGE SCALE GENOMIC DNA]</scope>
    <source>
        <strain evidence="2">Derp</strain>
    </source>
</reference>
<sequence length="65" mass="7370">MADHQQETQAPQSAKNFTDETEHNDNELGGGISEPCCFELTIALKLVKSLNERLLLESRSKFRFC</sequence>
<protein>
    <submittedName>
        <fullName evidence="2">Uncharacterized protein</fullName>
    </submittedName>
</protein>